<sequence>PGFIGPRGDEGVHGETGQPGFRGIPGNPGTPGSLGQKGAQGNILDAVPGPKGETGPHGSLGQKGHPGQQGPPGIPGIILLFKSFPGLEVGLDGERLMAGPAPMGLGRAQPEEATWVPLPMGSPPMGGAKEVRQGMPGLTGPKGVTGSLGFKGIMGLPGPKGVSRLPGNPGESGIPGVPGNTGIPGETDSLSLVTFGGLSLLLPGRERGSRTTRPTWNHRYKRIFWHSWRYGTSRPTRSTWQ</sequence>
<keyword evidence="3" id="KW-1185">Reference proteome</keyword>
<dbReference type="Pfam" id="PF01391">
    <property type="entry name" value="Collagen"/>
    <property type="match status" value="2"/>
</dbReference>
<dbReference type="InterPro" id="IPR008160">
    <property type="entry name" value="Collagen"/>
</dbReference>
<dbReference type="Ensembl" id="ENSECRT00000008111.1">
    <property type="protein sequence ID" value="ENSECRP00000007984.1"/>
    <property type="gene ID" value="ENSECRG00000005310.1"/>
</dbReference>
<dbReference type="GeneTree" id="ENSGT00940000163466"/>
<reference evidence="2" key="1">
    <citation type="submission" date="2021-06" db="EMBL/GenBank/DDBJ databases">
        <authorList>
            <consortium name="Wellcome Sanger Institute Data Sharing"/>
        </authorList>
    </citation>
    <scope>NUCLEOTIDE SEQUENCE [LARGE SCALE GENOMIC DNA]</scope>
</reference>
<dbReference type="GO" id="GO:0005615">
    <property type="term" value="C:extracellular space"/>
    <property type="evidence" value="ECO:0007669"/>
    <property type="project" value="TreeGrafter"/>
</dbReference>
<evidence type="ECO:0000256" key="1">
    <source>
        <dbReference type="SAM" id="MobiDB-lite"/>
    </source>
</evidence>
<name>A0A8C4RUV5_ERPCA</name>
<feature type="region of interest" description="Disordered" evidence="1">
    <location>
        <begin position="1"/>
        <end position="75"/>
    </location>
</feature>
<dbReference type="PANTHER" id="PTHR24023:SF1106">
    <property type="entry name" value="VIKING, ISOFORM A"/>
    <property type="match status" value="1"/>
</dbReference>
<proteinExistence type="predicted"/>
<protein>
    <recommendedName>
        <fullName evidence="4">Collagen alpha-2(IV) chain</fullName>
    </recommendedName>
</protein>
<reference evidence="2" key="3">
    <citation type="submission" date="2025-09" db="UniProtKB">
        <authorList>
            <consortium name="Ensembl"/>
        </authorList>
    </citation>
    <scope>IDENTIFICATION</scope>
</reference>
<dbReference type="GO" id="GO:0031012">
    <property type="term" value="C:extracellular matrix"/>
    <property type="evidence" value="ECO:0007669"/>
    <property type="project" value="TreeGrafter"/>
</dbReference>
<evidence type="ECO:0008006" key="4">
    <source>
        <dbReference type="Google" id="ProtNLM"/>
    </source>
</evidence>
<dbReference type="GO" id="GO:0030020">
    <property type="term" value="F:extracellular matrix structural constituent conferring tensile strength"/>
    <property type="evidence" value="ECO:0007669"/>
    <property type="project" value="TreeGrafter"/>
</dbReference>
<organism evidence="2 3">
    <name type="scientific">Erpetoichthys calabaricus</name>
    <name type="common">Rope fish</name>
    <name type="synonym">Calamoichthys calabaricus</name>
    <dbReference type="NCBI Taxonomy" id="27687"/>
    <lineage>
        <taxon>Eukaryota</taxon>
        <taxon>Metazoa</taxon>
        <taxon>Chordata</taxon>
        <taxon>Craniata</taxon>
        <taxon>Vertebrata</taxon>
        <taxon>Euteleostomi</taxon>
        <taxon>Actinopterygii</taxon>
        <taxon>Polypteriformes</taxon>
        <taxon>Polypteridae</taxon>
        <taxon>Erpetoichthys</taxon>
    </lineage>
</organism>
<dbReference type="PANTHER" id="PTHR24023">
    <property type="entry name" value="COLLAGEN ALPHA"/>
    <property type="match status" value="1"/>
</dbReference>
<accession>A0A8C4RUV5</accession>
<dbReference type="AlphaFoldDB" id="A0A8C4RUV5"/>
<evidence type="ECO:0000313" key="3">
    <source>
        <dbReference type="Proteomes" id="UP000694620"/>
    </source>
</evidence>
<dbReference type="Proteomes" id="UP000694620">
    <property type="component" value="Chromosome 4"/>
</dbReference>
<dbReference type="GO" id="GO:0030198">
    <property type="term" value="P:extracellular matrix organization"/>
    <property type="evidence" value="ECO:0007669"/>
    <property type="project" value="TreeGrafter"/>
</dbReference>
<dbReference type="InterPro" id="IPR050149">
    <property type="entry name" value="Collagen_superfamily"/>
</dbReference>
<evidence type="ECO:0000313" key="2">
    <source>
        <dbReference type="Ensembl" id="ENSECRP00000007984.1"/>
    </source>
</evidence>
<reference evidence="2" key="2">
    <citation type="submission" date="2025-08" db="UniProtKB">
        <authorList>
            <consortium name="Ensembl"/>
        </authorList>
    </citation>
    <scope>IDENTIFICATION</scope>
</reference>